<dbReference type="PANTHER" id="PTHR43162">
    <property type="match status" value="1"/>
</dbReference>
<evidence type="ECO:0000256" key="1">
    <source>
        <dbReference type="SAM" id="MobiDB-lite"/>
    </source>
</evidence>
<evidence type="ECO:0000313" key="3">
    <source>
        <dbReference type="EMBL" id="TQS17188.1"/>
    </source>
</evidence>
<evidence type="ECO:0000259" key="2">
    <source>
        <dbReference type="Pfam" id="PF05368"/>
    </source>
</evidence>
<dbReference type="PANTHER" id="PTHR43162:SF1">
    <property type="entry name" value="PRESTALK A DIFFERENTIATION PROTEIN A"/>
    <property type="match status" value="1"/>
</dbReference>
<dbReference type="InterPro" id="IPR051604">
    <property type="entry name" value="Ergot_Alk_Oxidoreductase"/>
</dbReference>
<feature type="compositionally biased region" description="Basic residues" evidence="1">
    <location>
        <begin position="57"/>
        <end position="74"/>
    </location>
</feature>
<dbReference type="Gene3D" id="3.90.25.10">
    <property type="entry name" value="UDP-galactose 4-epimerase, domain 1"/>
    <property type="match status" value="1"/>
</dbReference>
<feature type="domain" description="NmrA-like" evidence="2">
    <location>
        <begin position="88"/>
        <end position="179"/>
    </location>
</feature>
<dbReference type="Pfam" id="PF05368">
    <property type="entry name" value="NmrA"/>
    <property type="match status" value="1"/>
</dbReference>
<gene>
    <name evidence="3" type="ORF">FLX08_30650</name>
</gene>
<dbReference type="Proteomes" id="UP000316541">
    <property type="component" value="Unassembled WGS sequence"/>
</dbReference>
<feature type="region of interest" description="Disordered" evidence="1">
    <location>
        <begin position="1"/>
        <end position="87"/>
    </location>
</feature>
<dbReference type="InterPro" id="IPR036291">
    <property type="entry name" value="NAD(P)-bd_dom_sf"/>
</dbReference>
<comment type="caution">
    <text evidence="3">The sequence shown here is derived from an EMBL/GenBank/DDBJ whole genome shotgun (WGS) entry which is preliminary data.</text>
</comment>
<proteinExistence type="predicted"/>
<dbReference type="InterPro" id="IPR008030">
    <property type="entry name" value="NmrA-like"/>
</dbReference>
<sequence length="380" mass="40442">MARPPGTRLPAHRPPLSASPRRRAGAERGDSPPARRSGAASDRERGQGGHALGRPARTSRRPRRRLTAGPRARRSSTQSRSDTRGARVIVVSSATSDTGSAVAEALLAAGHRIRVLGRDRGRLQRFVERGAEAAEVCPDDPHGLREAFAGARAAFVMIAPGLIPGSSDFPAYQRRVISAYRQALDALDGLTRVVGLSGWAASYAGARGPVWGLRPFEEALDTLTGVEVTHLRAGWFMENTLPMIEEVRATGTAHGLIPGDIPLPAIATADIGAVAADLLTGRRRAGTGTLELQGPRDITLDEIIAAIGQAVGRPGARYERIDAAAMRERLLAAGFSPHMADGTTAMMTDVAERRIVMTQPRDTETATPTTFEEFLARVIG</sequence>
<name>A0A544YK84_9ACTN</name>
<dbReference type="SUPFAM" id="SSF51735">
    <property type="entry name" value="NAD(P)-binding Rossmann-fold domains"/>
    <property type="match status" value="1"/>
</dbReference>
<organism evidence="3 4">
    <name type="scientific">Microbispora hainanensis</name>
    <dbReference type="NCBI Taxonomy" id="568844"/>
    <lineage>
        <taxon>Bacteria</taxon>
        <taxon>Bacillati</taxon>
        <taxon>Actinomycetota</taxon>
        <taxon>Actinomycetes</taxon>
        <taxon>Streptosporangiales</taxon>
        <taxon>Streptosporangiaceae</taxon>
        <taxon>Microbispora</taxon>
    </lineage>
</organism>
<reference evidence="3 4" key="1">
    <citation type="submission" date="2019-07" db="EMBL/GenBank/DDBJ databases">
        <title>Microbispora hainanensis DSM 45428.</title>
        <authorList>
            <person name="Thawai C."/>
        </authorList>
    </citation>
    <scope>NUCLEOTIDE SEQUENCE [LARGE SCALE GENOMIC DNA]</scope>
    <source>
        <strain evidence="3 4">DSM 45428</strain>
    </source>
</reference>
<dbReference type="Gene3D" id="3.40.50.720">
    <property type="entry name" value="NAD(P)-binding Rossmann-like Domain"/>
    <property type="match status" value="1"/>
</dbReference>
<dbReference type="AlphaFoldDB" id="A0A544YK84"/>
<dbReference type="EMBL" id="VIRM01000049">
    <property type="protein sequence ID" value="TQS17188.1"/>
    <property type="molecule type" value="Genomic_DNA"/>
</dbReference>
<evidence type="ECO:0000313" key="4">
    <source>
        <dbReference type="Proteomes" id="UP000316541"/>
    </source>
</evidence>
<protein>
    <recommendedName>
        <fullName evidence="2">NmrA-like domain-containing protein</fullName>
    </recommendedName>
</protein>
<accession>A0A544YK84</accession>